<dbReference type="InterPro" id="IPR036568">
    <property type="entry name" value="GGCT-like_sf"/>
</dbReference>
<dbReference type="SUPFAM" id="SSF110857">
    <property type="entry name" value="Gamma-glutamyl cyclotransferase-like"/>
    <property type="match status" value="1"/>
</dbReference>
<comment type="caution">
    <text evidence="2">The sequence shown here is derived from an EMBL/GenBank/DDBJ whole genome shotgun (WGS) entry which is preliminary data.</text>
</comment>
<keyword evidence="3" id="KW-1185">Reference proteome</keyword>
<dbReference type="Gene3D" id="3.10.490.10">
    <property type="entry name" value="Gamma-glutamyl cyclotransferase-like"/>
    <property type="match status" value="1"/>
</dbReference>
<evidence type="ECO:0000259" key="1">
    <source>
        <dbReference type="Pfam" id="PF06094"/>
    </source>
</evidence>
<dbReference type="Pfam" id="PF06094">
    <property type="entry name" value="GGACT"/>
    <property type="match status" value="1"/>
</dbReference>
<accession>A0AAV4LFA7</accession>
<evidence type="ECO:0000313" key="3">
    <source>
        <dbReference type="Proteomes" id="UP001057291"/>
    </source>
</evidence>
<protein>
    <recommendedName>
        <fullName evidence="1">Gamma-glutamylcyclotransferase AIG2-like domain-containing protein</fullName>
    </recommendedName>
</protein>
<dbReference type="EMBL" id="BOQE01000001">
    <property type="protein sequence ID" value="GIM46514.1"/>
    <property type="molecule type" value="Genomic_DNA"/>
</dbReference>
<dbReference type="InterPro" id="IPR009288">
    <property type="entry name" value="AIG2-like_dom"/>
</dbReference>
<dbReference type="InterPro" id="IPR013024">
    <property type="entry name" value="GGCT-like"/>
</dbReference>
<gene>
    <name evidence="2" type="ORF">DNHGIG_20630</name>
</gene>
<dbReference type="AlphaFoldDB" id="A0AAV4LFA7"/>
<feature type="domain" description="Gamma-glutamylcyclotransferase AIG2-like" evidence="1">
    <location>
        <begin position="4"/>
        <end position="80"/>
    </location>
</feature>
<evidence type="ECO:0000313" key="2">
    <source>
        <dbReference type="EMBL" id="GIM46514.1"/>
    </source>
</evidence>
<dbReference type="CDD" id="cd06661">
    <property type="entry name" value="GGCT_like"/>
    <property type="match status" value="1"/>
</dbReference>
<sequence length="97" mass="10921">MINVFVYGTLLTGERNHRVAEPYICSVQPGRVRGRLYDVGVFSALVLDETDRGIEGEWFDLEEEGLSVLDRLEGYHGPYSIDHSGFKPGAKLKELVH</sequence>
<name>A0AAV4LFA7_9BACL</name>
<proteinExistence type="predicted"/>
<organism evidence="2 3">
    <name type="scientific">Collibacillus ludicampi</name>
    <dbReference type="NCBI Taxonomy" id="2771369"/>
    <lineage>
        <taxon>Bacteria</taxon>
        <taxon>Bacillati</taxon>
        <taxon>Bacillota</taxon>
        <taxon>Bacilli</taxon>
        <taxon>Bacillales</taxon>
        <taxon>Alicyclobacillaceae</taxon>
        <taxon>Collibacillus</taxon>
    </lineage>
</organism>
<dbReference type="Proteomes" id="UP001057291">
    <property type="component" value="Unassembled WGS sequence"/>
</dbReference>
<dbReference type="RefSeq" id="WP_369414705.1">
    <property type="nucleotide sequence ID" value="NZ_BOQE01000001.1"/>
</dbReference>
<reference evidence="2" key="1">
    <citation type="journal article" date="2023" name="Int. J. Syst. Evol. Microbiol.">
        <title>Collibacillus ludicampi gen. nov., sp. nov., a new soil bacterium of the family Alicyclobacillaceae.</title>
        <authorList>
            <person name="Jojima T."/>
            <person name="Ioku Y."/>
            <person name="Fukuta Y."/>
            <person name="Shirasaka N."/>
            <person name="Matsumura Y."/>
            <person name="Mori M."/>
        </authorList>
    </citation>
    <scope>NUCLEOTIDE SEQUENCE</scope>
    <source>
        <strain evidence="2">TP075</strain>
    </source>
</reference>